<dbReference type="AlphaFoldDB" id="A0A6A4H959"/>
<feature type="domain" description="Protein kinase" evidence="11">
    <location>
        <begin position="11"/>
        <end position="253"/>
    </location>
</feature>
<dbReference type="GO" id="GO:0005634">
    <property type="term" value="C:nucleus"/>
    <property type="evidence" value="ECO:0007669"/>
    <property type="project" value="TreeGrafter"/>
</dbReference>
<dbReference type="OrthoDB" id="539158at2759"/>
<evidence type="ECO:0000256" key="8">
    <source>
        <dbReference type="ARBA" id="ARBA00048679"/>
    </source>
</evidence>
<dbReference type="InterPro" id="IPR000719">
    <property type="entry name" value="Prot_kinase_dom"/>
</dbReference>
<dbReference type="SMART" id="SM00220">
    <property type="entry name" value="S_TKc"/>
    <property type="match status" value="1"/>
</dbReference>
<evidence type="ECO:0000256" key="2">
    <source>
        <dbReference type="ARBA" id="ARBA00022527"/>
    </source>
</evidence>
<evidence type="ECO:0000259" key="11">
    <source>
        <dbReference type="PROSITE" id="PS50011"/>
    </source>
</evidence>
<dbReference type="InterPro" id="IPR011009">
    <property type="entry name" value="Kinase-like_dom_sf"/>
</dbReference>
<evidence type="ECO:0000313" key="13">
    <source>
        <dbReference type="Proteomes" id="UP000799118"/>
    </source>
</evidence>
<dbReference type="GO" id="GO:0005524">
    <property type="term" value="F:ATP binding"/>
    <property type="evidence" value="ECO:0007669"/>
    <property type="project" value="UniProtKB-UniRule"/>
</dbReference>
<evidence type="ECO:0000313" key="12">
    <source>
        <dbReference type="EMBL" id="KAE9394336.1"/>
    </source>
</evidence>
<evidence type="ECO:0000256" key="3">
    <source>
        <dbReference type="ARBA" id="ARBA00022679"/>
    </source>
</evidence>
<evidence type="ECO:0000256" key="5">
    <source>
        <dbReference type="ARBA" id="ARBA00022777"/>
    </source>
</evidence>
<dbReference type="GO" id="GO:0005737">
    <property type="term" value="C:cytoplasm"/>
    <property type="evidence" value="ECO:0007669"/>
    <property type="project" value="TreeGrafter"/>
</dbReference>
<evidence type="ECO:0000256" key="4">
    <source>
        <dbReference type="ARBA" id="ARBA00022741"/>
    </source>
</evidence>
<sequence length="436" mass="48603">MSVKYATVAGYELVQQIGGGGFSSVFRAVNVEEHRVAACKVVLFNDQTTEKDRKNIEKEIRVHSLLKHVHVLEFISAIAVERKHQDLFVPGIYILLELAAGGDLFDKIAPDVGVGDEVAHLYFNQMLAGMEYIHGKGVCHRDLKPENILLDIAGNLKISDFGLSAVFRLSNGRTRTLSERCGSLPYVAPEVNTPWDEPTKHSPEYCAYKSGEIFHHGPWNRFGRDALSLIRGLLTVDPKRRMTIPEAKQHPWCIRQSQLARQSPSVLADKLTESLRLNGDMNYVMAADQNMDVDGDTEMASATGPGQNSQFTQSLLLFSQTQSGTRYTPGLTRFYTSIGPALLMPIVKETLEGSETTCKETPQDDSGSGVRKMRVGGYDKRKLAFKGWVEIEHFSYRGMQGSFVVMQRDEGSPLSWRELWKALLTSTAVAPHVLKK</sequence>
<dbReference type="InterPro" id="IPR017441">
    <property type="entry name" value="Protein_kinase_ATP_BS"/>
</dbReference>
<comment type="similarity">
    <text evidence="10">Belongs to the protein kinase superfamily.</text>
</comment>
<dbReference type="PROSITE" id="PS50011">
    <property type="entry name" value="PROTEIN_KINASE_DOM"/>
    <property type="match status" value="1"/>
</dbReference>
<dbReference type="EMBL" id="ML769552">
    <property type="protein sequence ID" value="KAE9394336.1"/>
    <property type="molecule type" value="Genomic_DNA"/>
</dbReference>
<gene>
    <name evidence="12" type="ORF">BT96DRAFT_967005</name>
</gene>
<dbReference type="PANTHER" id="PTHR43895:SF32">
    <property type="entry name" value="SERINE_THREONINE-PROTEIN KINASE CHK1"/>
    <property type="match status" value="1"/>
</dbReference>
<dbReference type="SUPFAM" id="SSF56112">
    <property type="entry name" value="Protein kinase-like (PK-like)"/>
    <property type="match status" value="1"/>
</dbReference>
<keyword evidence="6 9" id="KW-0067">ATP-binding</keyword>
<dbReference type="GO" id="GO:0004674">
    <property type="term" value="F:protein serine/threonine kinase activity"/>
    <property type="evidence" value="ECO:0007669"/>
    <property type="project" value="UniProtKB-KW"/>
</dbReference>
<evidence type="ECO:0000256" key="7">
    <source>
        <dbReference type="ARBA" id="ARBA00047899"/>
    </source>
</evidence>
<keyword evidence="5 12" id="KW-0418">Kinase</keyword>
<comment type="catalytic activity">
    <reaction evidence="8">
        <text>L-seryl-[protein] + ATP = O-phospho-L-seryl-[protein] + ADP + H(+)</text>
        <dbReference type="Rhea" id="RHEA:17989"/>
        <dbReference type="Rhea" id="RHEA-COMP:9863"/>
        <dbReference type="Rhea" id="RHEA-COMP:11604"/>
        <dbReference type="ChEBI" id="CHEBI:15378"/>
        <dbReference type="ChEBI" id="CHEBI:29999"/>
        <dbReference type="ChEBI" id="CHEBI:30616"/>
        <dbReference type="ChEBI" id="CHEBI:83421"/>
        <dbReference type="ChEBI" id="CHEBI:456216"/>
        <dbReference type="EC" id="2.7.11.1"/>
    </reaction>
</comment>
<protein>
    <recommendedName>
        <fullName evidence="1">non-specific serine/threonine protein kinase</fullName>
        <ecNumber evidence="1">2.7.11.1</ecNumber>
    </recommendedName>
</protein>
<feature type="binding site" evidence="9">
    <location>
        <position position="40"/>
    </location>
    <ligand>
        <name>ATP</name>
        <dbReference type="ChEBI" id="CHEBI:30616"/>
    </ligand>
</feature>
<reference evidence="12" key="1">
    <citation type="journal article" date="2019" name="Environ. Microbiol.">
        <title>Fungal ecological strategies reflected in gene transcription - a case study of two litter decomposers.</title>
        <authorList>
            <person name="Barbi F."/>
            <person name="Kohler A."/>
            <person name="Barry K."/>
            <person name="Baskaran P."/>
            <person name="Daum C."/>
            <person name="Fauchery L."/>
            <person name="Ihrmark K."/>
            <person name="Kuo A."/>
            <person name="LaButti K."/>
            <person name="Lipzen A."/>
            <person name="Morin E."/>
            <person name="Grigoriev I.V."/>
            <person name="Henrissat B."/>
            <person name="Lindahl B."/>
            <person name="Martin F."/>
        </authorList>
    </citation>
    <scope>NUCLEOTIDE SEQUENCE</scope>
    <source>
        <strain evidence="12">JB14</strain>
    </source>
</reference>
<evidence type="ECO:0000256" key="1">
    <source>
        <dbReference type="ARBA" id="ARBA00012513"/>
    </source>
</evidence>
<evidence type="ECO:0000256" key="10">
    <source>
        <dbReference type="RuleBase" id="RU000304"/>
    </source>
</evidence>
<dbReference type="PROSITE" id="PS00108">
    <property type="entry name" value="PROTEIN_KINASE_ST"/>
    <property type="match status" value="1"/>
</dbReference>
<comment type="catalytic activity">
    <reaction evidence="7">
        <text>L-threonyl-[protein] + ATP = O-phospho-L-threonyl-[protein] + ADP + H(+)</text>
        <dbReference type="Rhea" id="RHEA:46608"/>
        <dbReference type="Rhea" id="RHEA-COMP:11060"/>
        <dbReference type="Rhea" id="RHEA-COMP:11605"/>
        <dbReference type="ChEBI" id="CHEBI:15378"/>
        <dbReference type="ChEBI" id="CHEBI:30013"/>
        <dbReference type="ChEBI" id="CHEBI:30616"/>
        <dbReference type="ChEBI" id="CHEBI:61977"/>
        <dbReference type="ChEBI" id="CHEBI:456216"/>
        <dbReference type="EC" id="2.7.11.1"/>
    </reaction>
</comment>
<keyword evidence="2 10" id="KW-0723">Serine/threonine-protein kinase</keyword>
<dbReference type="Proteomes" id="UP000799118">
    <property type="component" value="Unassembled WGS sequence"/>
</dbReference>
<dbReference type="GO" id="GO:0007095">
    <property type="term" value="P:mitotic G2 DNA damage checkpoint signaling"/>
    <property type="evidence" value="ECO:0007669"/>
    <property type="project" value="TreeGrafter"/>
</dbReference>
<dbReference type="PROSITE" id="PS00107">
    <property type="entry name" value="PROTEIN_KINASE_ATP"/>
    <property type="match status" value="1"/>
</dbReference>
<accession>A0A6A4H959</accession>
<proteinExistence type="inferred from homology"/>
<keyword evidence="3" id="KW-0808">Transferase</keyword>
<keyword evidence="4 9" id="KW-0547">Nucleotide-binding</keyword>
<evidence type="ECO:0000256" key="9">
    <source>
        <dbReference type="PROSITE-ProRule" id="PRU10141"/>
    </source>
</evidence>
<dbReference type="GO" id="GO:0035861">
    <property type="term" value="C:site of double-strand break"/>
    <property type="evidence" value="ECO:0007669"/>
    <property type="project" value="TreeGrafter"/>
</dbReference>
<dbReference type="PANTHER" id="PTHR43895">
    <property type="entry name" value="CALCIUM/CALMODULIN-DEPENDENT PROTEIN KINASE KINASE-RELATED"/>
    <property type="match status" value="1"/>
</dbReference>
<dbReference type="Pfam" id="PF00069">
    <property type="entry name" value="Pkinase"/>
    <property type="match status" value="1"/>
</dbReference>
<dbReference type="Gene3D" id="1.10.510.10">
    <property type="entry name" value="Transferase(Phosphotransferase) domain 1"/>
    <property type="match status" value="1"/>
</dbReference>
<dbReference type="InterPro" id="IPR008271">
    <property type="entry name" value="Ser/Thr_kinase_AS"/>
</dbReference>
<keyword evidence="13" id="KW-1185">Reference proteome</keyword>
<evidence type="ECO:0000256" key="6">
    <source>
        <dbReference type="ARBA" id="ARBA00022840"/>
    </source>
</evidence>
<dbReference type="EC" id="2.7.11.1" evidence="1"/>
<organism evidence="12 13">
    <name type="scientific">Gymnopus androsaceus JB14</name>
    <dbReference type="NCBI Taxonomy" id="1447944"/>
    <lineage>
        <taxon>Eukaryota</taxon>
        <taxon>Fungi</taxon>
        <taxon>Dikarya</taxon>
        <taxon>Basidiomycota</taxon>
        <taxon>Agaricomycotina</taxon>
        <taxon>Agaricomycetes</taxon>
        <taxon>Agaricomycetidae</taxon>
        <taxon>Agaricales</taxon>
        <taxon>Marasmiineae</taxon>
        <taxon>Omphalotaceae</taxon>
        <taxon>Gymnopus</taxon>
    </lineage>
</organism>
<name>A0A6A4H959_9AGAR</name>